<dbReference type="EMBL" id="GDJX01009333">
    <property type="protein sequence ID" value="JAT58603.1"/>
    <property type="molecule type" value="Transcribed_RNA"/>
</dbReference>
<organism evidence="3">
    <name type="scientific">Anthurium amnicola</name>
    <dbReference type="NCBI Taxonomy" id="1678845"/>
    <lineage>
        <taxon>Eukaryota</taxon>
        <taxon>Viridiplantae</taxon>
        <taxon>Streptophyta</taxon>
        <taxon>Embryophyta</taxon>
        <taxon>Tracheophyta</taxon>
        <taxon>Spermatophyta</taxon>
        <taxon>Magnoliopsida</taxon>
        <taxon>Liliopsida</taxon>
        <taxon>Araceae</taxon>
        <taxon>Pothoideae</taxon>
        <taxon>Potheae</taxon>
        <taxon>Anthurium</taxon>
    </lineage>
</organism>
<dbReference type="AlphaFoldDB" id="A0A1D1YVA4"/>
<dbReference type="Pfam" id="PF14542">
    <property type="entry name" value="Acetyltransf_CG"/>
    <property type="match status" value="1"/>
</dbReference>
<dbReference type="Gene3D" id="3.40.630.30">
    <property type="match status" value="1"/>
</dbReference>
<dbReference type="SUPFAM" id="SSF55729">
    <property type="entry name" value="Acyl-CoA N-acyltransferases (Nat)"/>
    <property type="match status" value="1"/>
</dbReference>
<dbReference type="PANTHER" id="PTHR31435">
    <property type="entry name" value="PROTEIN NATD1"/>
    <property type="match status" value="1"/>
</dbReference>
<protein>
    <submittedName>
        <fullName evidence="3">Acetyltransferase At1g77540</fullName>
    </submittedName>
</protein>
<dbReference type="PANTHER" id="PTHR31435:SF9">
    <property type="entry name" value="PROTEIN NATD1"/>
    <property type="match status" value="1"/>
</dbReference>
<feature type="domain" description="N-acetyltransferase" evidence="2">
    <location>
        <begin position="36"/>
        <end position="135"/>
    </location>
</feature>
<feature type="non-terminal residue" evidence="3">
    <location>
        <position position="1"/>
    </location>
</feature>
<gene>
    <name evidence="3" type="primary">At1g77540_0</name>
    <name evidence="3" type="ORF">g.38355</name>
</gene>
<feature type="region of interest" description="Disordered" evidence="1">
    <location>
        <begin position="1"/>
        <end position="22"/>
    </location>
</feature>
<name>A0A1D1YVA4_9ARAE</name>
<sequence length="179" mass="19616">RLRVTSARTSGREGRARRVGAMAGAAAPAASAPKIVWNEKEGKFETEDGEAFLQYRLRQVGEPKADRAEVVMDMVHTYVPRSKRGLGLAAHLCAAAFNHARERSLPVVPTCSYVSVCAHTPPHFLQNPENPRLAWRGGGAVLGDPFSPLPVSSHRNRLQPDRFHTIPCGKPIETRLSSF</sequence>
<accession>A0A1D1YVA4</accession>
<dbReference type="GO" id="GO:0016740">
    <property type="term" value="F:transferase activity"/>
    <property type="evidence" value="ECO:0007669"/>
    <property type="project" value="UniProtKB-KW"/>
</dbReference>
<evidence type="ECO:0000259" key="2">
    <source>
        <dbReference type="PROSITE" id="PS51729"/>
    </source>
</evidence>
<evidence type="ECO:0000256" key="1">
    <source>
        <dbReference type="SAM" id="MobiDB-lite"/>
    </source>
</evidence>
<dbReference type="PROSITE" id="PS51729">
    <property type="entry name" value="GNAT_YJDJ"/>
    <property type="match status" value="1"/>
</dbReference>
<dbReference type="InterPro" id="IPR016181">
    <property type="entry name" value="Acyl_CoA_acyltransferase"/>
</dbReference>
<reference evidence="3" key="1">
    <citation type="submission" date="2015-07" db="EMBL/GenBank/DDBJ databases">
        <title>Transcriptome Assembly of Anthurium amnicola.</title>
        <authorList>
            <person name="Suzuki J."/>
        </authorList>
    </citation>
    <scope>NUCLEOTIDE SEQUENCE</scope>
</reference>
<evidence type="ECO:0000313" key="3">
    <source>
        <dbReference type="EMBL" id="JAT58603.1"/>
    </source>
</evidence>
<proteinExistence type="predicted"/>
<keyword evidence="3" id="KW-0808">Transferase</keyword>
<dbReference type="InterPro" id="IPR045057">
    <property type="entry name" value="Gcn5-rel_NAT"/>
</dbReference>
<dbReference type="FunFam" id="3.40.630.30:FF:000106">
    <property type="entry name" value="Acetyltransferase At1g77540"/>
    <property type="match status" value="1"/>
</dbReference>
<dbReference type="InterPro" id="IPR031165">
    <property type="entry name" value="GNAT_YJDJ"/>
</dbReference>